<dbReference type="InterPro" id="IPR007848">
    <property type="entry name" value="Small_mtfrase_dom"/>
</dbReference>
<dbReference type="AlphaFoldDB" id="A0A7G9WHG4"/>
<dbReference type="GO" id="GO:0008170">
    <property type="term" value="F:N-methyltransferase activity"/>
    <property type="evidence" value="ECO:0007669"/>
    <property type="project" value="UniProtKB-ARBA"/>
</dbReference>
<dbReference type="EMBL" id="CP060696">
    <property type="protein sequence ID" value="QNO18126.1"/>
    <property type="molecule type" value="Genomic_DNA"/>
</dbReference>
<organism evidence="2 3">
    <name type="scientific">Caproicibacterium amylolyticum</name>
    <dbReference type="NCBI Taxonomy" id="2766537"/>
    <lineage>
        <taxon>Bacteria</taxon>
        <taxon>Bacillati</taxon>
        <taxon>Bacillota</taxon>
        <taxon>Clostridia</taxon>
        <taxon>Eubacteriales</taxon>
        <taxon>Oscillospiraceae</taxon>
        <taxon>Caproicibacterium</taxon>
    </lineage>
</organism>
<keyword evidence="2" id="KW-0489">Methyltransferase</keyword>
<evidence type="ECO:0000313" key="2">
    <source>
        <dbReference type="EMBL" id="QNO18126.1"/>
    </source>
</evidence>
<proteinExistence type="predicted"/>
<protein>
    <submittedName>
        <fullName evidence="2">Methyltransferase</fullName>
    </submittedName>
</protein>
<dbReference type="KEGG" id="caml:H6X83_00185"/>
<evidence type="ECO:0000313" key="3">
    <source>
        <dbReference type="Proteomes" id="UP000516046"/>
    </source>
</evidence>
<dbReference type="InterPro" id="IPR002052">
    <property type="entry name" value="DNA_methylase_N6_adenine_CS"/>
</dbReference>
<dbReference type="PANTHER" id="PTHR47739:SF1">
    <property type="entry name" value="TRNA1(VAL) (ADENINE(37)-N6)-METHYLTRANSFERASE"/>
    <property type="match status" value="1"/>
</dbReference>
<dbReference type="GO" id="GO:0008757">
    <property type="term" value="F:S-adenosylmethionine-dependent methyltransferase activity"/>
    <property type="evidence" value="ECO:0007669"/>
    <property type="project" value="UniProtKB-ARBA"/>
</dbReference>
<keyword evidence="2" id="KW-0808">Transferase</keyword>
<sequence length="251" mass="27603">MQLNPTEHLEPIGGGYSVIVSPEHTFSTDTILLAHYAMPKPNERCAEFGTGCGMISLLWCSRGATRAVYALDIQPQACSQARRGAELNGFSQMQVLEYDLRRILTEKAKDLPFPANLDLVACNPPYKPVGTGIQNPQDSKADARHETGCTFEQIAQAAARLLRWGGRFVCCLRPQRLAEVCGILSAAGLEPKRLRLVQHRLQKAPSLFLLEARRGGKPGLAVEAVLLLEDEQGNCSLEMKKIYGEYGEGHK</sequence>
<dbReference type="SUPFAM" id="SSF53335">
    <property type="entry name" value="S-adenosyl-L-methionine-dependent methyltransferases"/>
    <property type="match status" value="1"/>
</dbReference>
<gene>
    <name evidence="2" type="ORF">H6X83_00185</name>
</gene>
<keyword evidence="3" id="KW-1185">Reference proteome</keyword>
<dbReference type="GO" id="GO:0032259">
    <property type="term" value="P:methylation"/>
    <property type="evidence" value="ECO:0007669"/>
    <property type="project" value="UniProtKB-KW"/>
</dbReference>
<dbReference type="Proteomes" id="UP000516046">
    <property type="component" value="Chromosome"/>
</dbReference>
<dbReference type="Gene3D" id="3.40.50.150">
    <property type="entry name" value="Vaccinia Virus protein VP39"/>
    <property type="match status" value="1"/>
</dbReference>
<dbReference type="PANTHER" id="PTHR47739">
    <property type="entry name" value="TRNA1(VAL) (ADENINE(37)-N6)-METHYLTRANSFERASE"/>
    <property type="match status" value="1"/>
</dbReference>
<dbReference type="GO" id="GO:0003676">
    <property type="term" value="F:nucleic acid binding"/>
    <property type="evidence" value="ECO:0007669"/>
    <property type="project" value="InterPro"/>
</dbReference>
<dbReference type="CDD" id="cd02440">
    <property type="entry name" value="AdoMet_MTases"/>
    <property type="match status" value="1"/>
</dbReference>
<dbReference type="Pfam" id="PF05175">
    <property type="entry name" value="MTS"/>
    <property type="match status" value="1"/>
</dbReference>
<feature type="domain" description="Methyltransferase small" evidence="1">
    <location>
        <begin position="31"/>
        <end position="127"/>
    </location>
</feature>
<name>A0A7G9WHG4_9FIRM</name>
<dbReference type="RefSeq" id="WP_212507190.1">
    <property type="nucleotide sequence ID" value="NZ_CP060696.1"/>
</dbReference>
<evidence type="ECO:0000259" key="1">
    <source>
        <dbReference type="Pfam" id="PF05175"/>
    </source>
</evidence>
<dbReference type="InterPro" id="IPR029063">
    <property type="entry name" value="SAM-dependent_MTases_sf"/>
</dbReference>
<dbReference type="PROSITE" id="PS00092">
    <property type="entry name" value="N6_MTASE"/>
    <property type="match status" value="1"/>
</dbReference>
<reference evidence="2 3" key="1">
    <citation type="submission" date="2020-08" db="EMBL/GenBank/DDBJ databases">
        <authorList>
            <person name="Ren C."/>
            <person name="Gu Y."/>
            <person name="Xu Y."/>
        </authorList>
    </citation>
    <scope>NUCLEOTIDE SEQUENCE [LARGE SCALE GENOMIC DNA]</scope>
    <source>
        <strain evidence="2 3">LBM18003</strain>
    </source>
</reference>
<accession>A0A7G9WHG4</accession>
<dbReference type="InterPro" id="IPR050210">
    <property type="entry name" value="tRNA_Adenine-N(6)_MTase"/>
</dbReference>